<reference evidence="2" key="1">
    <citation type="journal article" date="2019" name="Int. J. Syst. Evol. Microbiol.">
        <title>The Global Catalogue of Microorganisms (GCM) 10K type strain sequencing project: providing services to taxonomists for standard genome sequencing and annotation.</title>
        <authorList>
            <consortium name="The Broad Institute Genomics Platform"/>
            <consortium name="The Broad Institute Genome Sequencing Center for Infectious Disease"/>
            <person name="Wu L."/>
            <person name="Ma J."/>
        </authorList>
    </citation>
    <scope>NUCLEOTIDE SEQUENCE [LARGE SCALE GENOMIC DNA]</scope>
    <source>
        <strain evidence="2">KCTC 52298</strain>
    </source>
</reference>
<gene>
    <name evidence="1" type="ORF">ACFSQW_12790</name>
</gene>
<evidence type="ECO:0000313" key="1">
    <source>
        <dbReference type="EMBL" id="MFD2555276.1"/>
    </source>
</evidence>
<name>A0ABW5L602_9SPHI</name>
<keyword evidence="2" id="KW-1185">Reference proteome</keyword>
<proteinExistence type="predicted"/>
<evidence type="ECO:0000313" key="2">
    <source>
        <dbReference type="Proteomes" id="UP001597440"/>
    </source>
</evidence>
<accession>A0ABW5L602</accession>
<dbReference type="Proteomes" id="UP001597440">
    <property type="component" value="Unassembled WGS sequence"/>
</dbReference>
<comment type="caution">
    <text evidence="1">The sequence shown here is derived from an EMBL/GenBank/DDBJ whole genome shotgun (WGS) entry which is preliminary data.</text>
</comment>
<sequence length="187" mass="21626">MAKYFFVLLMIGSIPTFGQSLKITPNGFVDLHDSSKKYIILDFPNISKEELFKETIKYINANYDRPEEITNLLPEEQIVVTYFDLIKVNAGFLGGGSVDLQYYYKYDIQFKESKIRFEPKFDYLKDWDSNTVITLTGDKYFGSGATGLFNRKGKPTNDKMIQAVEDKTNEFIQSLKEKINSLNDSNW</sequence>
<protein>
    <recommendedName>
        <fullName evidence="3">DUF4468 domain-containing protein</fullName>
    </recommendedName>
</protein>
<dbReference type="RefSeq" id="WP_210353631.1">
    <property type="nucleotide sequence ID" value="NZ_JAEQMU010000001.1"/>
</dbReference>
<organism evidence="1 2">
    <name type="scientific">Sphingobacterium tabacisoli</name>
    <dbReference type="NCBI Taxonomy" id="2044855"/>
    <lineage>
        <taxon>Bacteria</taxon>
        <taxon>Pseudomonadati</taxon>
        <taxon>Bacteroidota</taxon>
        <taxon>Sphingobacteriia</taxon>
        <taxon>Sphingobacteriales</taxon>
        <taxon>Sphingobacteriaceae</taxon>
        <taxon>Sphingobacterium</taxon>
    </lineage>
</organism>
<dbReference type="EMBL" id="JBHULD010000014">
    <property type="protein sequence ID" value="MFD2555276.1"/>
    <property type="molecule type" value="Genomic_DNA"/>
</dbReference>
<evidence type="ECO:0008006" key="3">
    <source>
        <dbReference type="Google" id="ProtNLM"/>
    </source>
</evidence>